<keyword evidence="2" id="KW-0732">Signal</keyword>
<reference evidence="4" key="1">
    <citation type="journal article" date="2013" name="PLoS Genet.">
        <title>The genome of Spraguea lophii and the basis of host-microsporidian interactions.</title>
        <authorList>
            <person name="Campbell S.E."/>
            <person name="Williams T.A."/>
            <person name="Yousuf A."/>
            <person name="Soanes D.M."/>
            <person name="Paszkiewicz K.H."/>
            <person name="Williams B.A.P."/>
        </authorList>
    </citation>
    <scope>NUCLEOTIDE SEQUENCE [LARGE SCALE GENOMIC DNA]</scope>
    <source>
        <strain evidence="4">42_110</strain>
    </source>
</reference>
<dbReference type="EMBL" id="ATCN01000186">
    <property type="protein sequence ID" value="EPR79594.1"/>
    <property type="molecule type" value="Genomic_DNA"/>
</dbReference>
<dbReference type="InParanoid" id="S7XKL8"/>
<dbReference type="Proteomes" id="UP000014978">
    <property type="component" value="Unassembled WGS sequence"/>
</dbReference>
<accession>S7XKL8</accession>
<dbReference type="VEuPathDB" id="MicrosporidiaDB:SLOPH_722"/>
<feature type="signal peptide" evidence="2">
    <location>
        <begin position="1"/>
        <end position="19"/>
    </location>
</feature>
<proteinExistence type="predicted"/>
<feature type="transmembrane region" description="Helical" evidence="1">
    <location>
        <begin position="157"/>
        <end position="179"/>
    </location>
</feature>
<evidence type="ECO:0000256" key="1">
    <source>
        <dbReference type="SAM" id="Phobius"/>
    </source>
</evidence>
<feature type="chain" id="PRO_5004547485" evidence="2">
    <location>
        <begin position="20"/>
        <end position="184"/>
    </location>
</feature>
<gene>
    <name evidence="3" type="ORF">SLOPH_722</name>
</gene>
<keyword evidence="4" id="KW-1185">Reference proteome</keyword>
<dbReference type="AlphaFoldDB" id="S7XKL8"/>
<evidence type="ECO:0000256" key="2">
    <source>
        <dbReference type="SAM" id="SignalP"/>
    </source>
</evidence>
<name>S7XKL8_SPRLO</name>
<evidence type="ECO:0000313" key="4">
    <source>
        <dbReference type="Proteomes" id="UP000014978"/>
    </source>
</evidence>
<keyword evidence="1" id="KW-1133">Transmembrane helix</keyword>
<organism evidence="3 4">
    <name type="scientific">Spraguea lophii (strain 42_110)</name>
    <name type="common">Microsporidian parasite</name>
    <dbReference type="NCBI Taxonomy" id="1358809"/>
    <lineage>
        <taxon>Eukaryota</taxon>
        <taxon>Fungi</taxon>
        <taxon>Fungi incertae sedis</taxon>
        <taxon>Microsporidia</taxon>
        <taxon>Spragueidae</taxon>
        <taxon>Spraguea</taxon>
    </lineage>
</organism>
<evidence type="ECO:0000313" key="3">
    <source>
        <dbReference type="EMBL" id="EPR79594.1"/>
    </source>
</evidence>
<protein>
    <submittedName>
        <fullName evidence="3">Uncharacterized protein</fullName>
    </submittedName>
</protein>
<sequence>MPIILKILLLYFFLDEGYSANVKTAKVQNVPDNNADNPINNVYLKTQKGAEEHFAHISLKRYVNPDQVNIMKSPNPKDENSYIAHTDVRGDVDYKRRGMEMVVPLLSEREIDNKLVYSVQLVLGENTHQTEPFYFDQKEKIYKWLREKTTFWTPLNIGLIIAGLVIVAVIGAVIGYRFCRKKEY</sequence>
<dbReference type="HOGENOM" id="CLU_1469129_0_0_1"/>
<keyword evidence="1" id="KW-0812">Transmembrane</keyword>
<keyword evidence="1" id="KW-0472">Membrane</keyword>
<comment type="caution">
    <text evidence="3">The sequence shown here is derived from an EMBL/GenBank/DDBJ whole genome shotgun (WGS) entry which is preliminary data.</text>
</comment>